<dbReference type="InterPro" id="IPR053078">
    <property type="entry name" value="TTF1-like"/>
</dbReference>
<sequence>MKAISDHQFLLIVVSEMDVVDSGASFESEEYSQEHQKMMTKKKKKKKKQKEMNNSECSLLEICSSSLVFLESPNNDLPGSAETQEEEQGRHLKKKQKKTYLTEVTEEALAMPDGEPLMAEKGVRKQKKKRHRENSIREKGVHTEEEGVKKKKRLREKEANNADEGFAVGSFEDPEETGVQKGKTAQGELNTGSKVISSCTEVCKVEAGNWTKEIQPENHETNSMKKAVEAGMESAIEELKEFIPEVDKKAFSVVSHMIKYDLPRFKAFKQEGLSLRRGRFTAEENERLVQNVSDFLALTGIDNATKLFFPQRYPEEKQHITKMKAQYGFHSELAAGIPRPWHDVYSRGRKLFNNFQHQGRYTEDDLKSLLKFHTLYGPNWMKISEITGRSNLSLEKRFSHLAYSKGKWSEEEEKKLVRIIRKHLLKQVEPGSAEDGQGATIRKEKLYSKLPWIEVAQEMETRSWSQCRVKWMGILKKKMTSGQKVYEGRKSLKAKIKLIEALYSMNVEDVADVDWEKLTGAIGNVPPAYVQARFYKLKVTTVPKWQNMDFADIIDFLYKSIKPKLEEELRCCKTEDEEESMDLKEVFNFSDIFDVDDEQTETNTQQLD</sequence>
<dbReference type="OrthoDB" id="5812619at2759"/>
<dbReference type="InterPro" id="IPR001005">
    <property type="entry name" value="SANT/Myb"/>
</dbReference>
<feature type="region of interest" description="Disordered" evidence="1">
    <location>
        <begin position="120"/>
        <end position="188"/>
    </location>
</feature>
<feature type="domain" description="Myb-like" evidence="2">
    <location>
        <begin position="400"/>
        <end position="475"/>
    </location>
</feature>
<dbReference type="Gene3D" id="1.10.10.60">
    <property type="entry name" value="Homeodomain-like"/>
    <property type="match status" value="1"/>
</dbReference>
<dbReference type="PANTHER" id="PTHR46760:SF1">
    <property type="entry name" value="TRANSCRIPTION TERMINATION FACTOR 1"/>
    <property type="match status" value="1"/>
</dbReference>
<dbReference type="FunFam" id="1.10.10.60:FF:000480">
    <property type="entry name" value="Si:ch73-376l24.4"/>
    <property type="match status" value="1"/>
</dbReference>
<reference evidence="3" key="2">
    <citation type="submission" date="2025-08" db="UniProtKB">
        <authorList>
            <consortium name="Ensembl"/>
        </authorList>
    </citation>
    <scope>IDENTIFICATION</scope>
</reference>
<keyword evidence="4" id="KW-1185">Reference proteome</keyword>
<feature type="region of interest" description="Disordered" evidence="1">
    <location>
        <begin position="71"/>
        <end position="98"/>
    </location>
</feature>
<protein>
    <submittedName>
        <fullName evidence="3">Transcription termination factor 1, tandem duplicate 6</fullName>
    </submittedName>
</protein>
<dbReference type="Ensembl" id="ENSSFOT00015020312.2">
    <property type="protein sequence ID" value="ENSSFOP00015020082.2"/>
    <property type="gene ID" value="ENSSFOG00015012919.2"/>
</dbReference>
<organism evidence="3 4">
    <name type="scientific">Scleropages formosus</name>
    <name type="common">Asian bonytongue</name>
    <name type="synonym">Osteoglossum formosum</name>
    <dbReference type="NCBI Taxonomy" id="113540"/>
    <lineage>
        <taxon>Eukaryota</taxon>
        <taxon>Metazoa</taxon>
        <taxon>Chordata</taxon>
        <taxon>Craniata</taxon>
        <taxon>Vertebrata</taxon>
        <taxon>Euteleostomi</taxon>
        <taxon>Actinopterygii</taxon>
        <taxon>Neopterygii</taxon>
        <taxon>Teleostei</taxon>
        <taxon>Osteoglossocephala</taxon>
        <taxon>Osteoglossomorpha</taxon>
        <taxon>Osteoglossiformes</taxon>
        <taxon>Osteoglossidae</taxon>
        <taxon>Scleropages</taxon>
    </lineage>
</organism>
<reference evidence="3 4" key="1">
    <citation type="submission" date="2019-04" db="EMBL/GenBank/DDBJ databases">
        <authorList>
            <consortium name="Wellcome Sanger Institute Data Sharing"/>
        </authorList>
    </citation>
    <scope>NUCLEOTIDE SEQUENCE [LARGE SCALE GENOMIC DNA]</scope>
</reference>
<dbReference type="SMART" id="SM00717">
    <property type="entry name" value="SANT"/>
    <property type="match status" value="3"/>
</dbReference>
<feature type="region of interest" description="Disordered" evidence="1">
    <location>
        <begin position="25"/>
        <end position="55"/>
    </location>
</feature>
<evidence type="ECO:0000313" key="3">
    <source>
        <dbReference type="Ensembl" id="ENSSFOP00015020082.2"/>
    </source>
</evidence>
<reference evidence="3" key="3">
    <citation type="submission" date="2025-09" db="UniProtKB">
        <authorList>
            <consortium name="Ensembl"/>
        </authorList>
    </citation>
    <scope>IDENTIFICATION</scope>
</reference>
<evidence type="ECO:0000259" key="2">
    <source>
        <dbReference type="PROSITE" id="PS50090"/>
    </source>
</evidence>
<evidence type="ECO:0000256" key="1">
    <source>
        <dbReference type="SAM" id="MobiDB-lite"/>
    </source>
</evidence>
<dbReference type="Proteomes" id="UP000694397">
    <property type="component" value="Chromosome 17"/>
</dbReference>
<feature type="compositionally biased region" description="Basic residues" evidence="1">
    <location>
        <begin position="38"/>
        <end position="49"/>
    </location>
</feature>
<name>A0A8C9RJ12_SCLFO</name>
<accession>A0A8C9RJ12</accession>
<proteinExistence type="predicted"/>
<dbReference type="GO" id="GO:0006363">
    <property type="term" value="P:termination of RNA polymerase I transcription"/>
    <property type="evidence" value="ECO:0007669"/>
    <property type="project" value="TreeGrafter"/>
</dbReference>
<dbReference type="AlphaFoldDB" id="A0A8C9RJ12"/>
<dbReference type="SUPFAM" id="SSF46689">
    <property type="entry name" value="Homeodomain-like"/>
    <property type="match status" value="1"/>
</dbReference>
<gene>
    <name evidence="3" type="primary">ttf1</name>
</gene>
<evidence type="ECO:0000313" key="4">
    <source>
        <dbReference type="Proteomes" id="UP000694397"/>
    </source>
</evidence>
<dbReference type="Pfam" id="PF13921">
    <property type="entry name" value="Myb_DNA-bind_6"/>
    <property type="match status" value="1"/>
</dbReference>
<dbReference type="PROSITE" id="PS50090">
    <property type="entry name" value="MYB_LIKE"/>
    <property type="match status" value="1"/>
</dbReference>
<dbReference type="PANTHER" id="PTHR46760">
    <property type="entry name" value="TRANSCRIPTION TERMINATION FACTOR 1"/>
    <property type="match status" value="1"/>
</dbReference>
<dbReference type="InterPro" id="IPR009057">
    <property type="entry name" value="Homeodomain-like_sf"/>
</dbReference>
<dbReference type="GO" id="GO:0005730">
    <property type="term" value="C:nucleolus"/>
    <property type="evidence" value="ECO:0007669"/>
    <property type="project" value="TreeGrafter"/>
</dbReference>
<dbReference type="GO" id="GO:0003682">
    <property type="term" value="F:chromatin binding"/>
    <property type="evidence" value="ECO:0007669"/>
    <property type="project" value="TreeGrafter"/>
</dbReference>
<dbReference type="CDD" id="cd00167">
    <property type="entry name" value="SANT"/>
    <property type="match status" value="1"/>
</dbReference>
<feature type="compositionally biased region" description="Basic and acidic residues" evidence="1">
    <location>
        <begin position="133"/>
        <end position="148"/>
    </location>
</feature>
<dbReference type="GeneTree" id="ENSGT00940000159729"/>